<dbReference type="InterPro" id="IPR036165">
    <property type="entry name" value="YefM-like_sf"/>
</dbReference>
<comment type="caution">
    <text evidence="3">The sequence shown here is derived from an EMBL/GenBank/DDBJ whole genome shotgun (WGS) entry which is preliminary data.</text>
</comment>
<keyword evidence="3" id="KW-0238">DNA-binding</keyword>
<dbReference type="RefSeq" id="WP_184866106.1">
    <property type="nucleotide sequence ID" value="NZ_BAAAWY010000029.1"/>
</dbReference>
<dbReference type="Pfam" id="PF02604">
    <property type="entry name" value="PhdYeFM_antitox"/>
    <property type="match status" value="1"/>
</dbReference>
<gene>
    <name evidence="3" type="ORF">BJ998_005447</name>
</gene>
<dbReference type="Proteomes" id="UP000585638">
    <property type="component" value="Unassembled WGS sequence"/>
</dbReference>
<keyword evidence="4" id="KW-1185">Reference proteome</keyword>
<evidence type="ECO:0000313" key="4">
    <source>
        <dbReference type="Proteomes" id="UP000585638"/>
    </source>
</evidence>
<evidence type="ECO:0000256" key="2">
    <source>
        <dbReference type="RuleBase" id="RU362080"/>
    </source>
</evidence>
<comment type="function">
    <text evidence="2">Antitoxin component of a type II toxin-antitoxin (TA) system.</text>
</comment>
<reference evidence="3 4" key="1">
    <citation type="submission" date="2020-08" db="EMBL/GenBank/DDBJ databases">
        <title>Sequencing the genomes of 1000 actinobacteria strains.</title>
        <authorList>
            <person name="Klenk H.-P."/>
        </authorList>
    </citation>
    <scope>NUCLEOTIDE SEQUENCE [LARGE SCALE GENOMIC DNA]</scope>
    <source>
        <strain evidence="3 4">DSM 43851</strain>
    </source>
</reference>
<sequence>MNINTDDLVSVTEANSSLSRLLNEAHEGRSKLVMRNNKPLAAIVSPQDAARLQRLDELEDDLRLLALALARTITDDGARHSLHDVAAEFGIDPADLDED</sequence>
<dbReference type="GO" id="GO:0003677">
    <property type="term" value="F:DNA binding"/>
    <property type="evidence" value="ECO:0007669"/>
    <property type="project" value="UniProtKB-KW"/>
</dbReference>
<dbReference type="AlphaFoldDB" id="A0A7W9KKJ3"/>
<accession>A0A7W9KKJ3</accession>
<name>A0A7W9KKJ3_9PSEU</name>
<evidence type="ECO:0000256" key="1">
    <source>
        <dbReference type="ARBA" id="ARBA00009981"/>
    </source>
</evidence>
<evidence type="ECO:0000313" key="3">
    <source>
        <dbReference type="EMBL" id="MBB5894251.1"/>
    </source>
</evidence>
<dbReference type="SUPFAM" id="SSF143120">
    <property type="entry name" value="YefM-like"/>
    <property type="match status" value="1"/>
</dbReference>
<dbReference type="InterPro" id="IPR006442">
    <property type="entry name" value="Antitoxin_Phd/YefM"/>
</dbReference>
<organism evidence="3 4">
    <name type="scientific">Kutzneria kofuensis</name>
    <dbReference type="NCBI Taxonomy" id="103725"/>
    <lineage>
        <taxon>Bacteria</taxon>
        <taxon>Bacillati</taxon>
        <taxon>Actinomycetota</taxon>
        <taxon>Actinomycetes</taxon>
        <taxon>Pseudonocardiales</taxon>
        <taxon>Pseudonocardiaceae</taxon>
        <taxon>Kutzneria</taxon>
    </lineage>
</organism>
<protein>
    <recommendedName>
        <fullName evidence="2">Antitoxin</fullName>
    </recommendedName>
</protein>
<dbReference type="EMBL" id="JACHIR010000001">
    <property type="protein sequence ID" value="MBB5894251.1"/>
    <property type="molecule type" value="Genomic_DNA"/>
</dbReference>
<comment type="similarity">
    <text evidence="1 2">Belongs to the phD/YefM antitoxin family.</text>
</comment>
<proteinExistence type="inferred from homology"/>